<gene>
    <name evidence="2" type="ORF">EX30DRAFT_342801</name>
</gene>
<dbReference type="EMBL" id="ML220136">
    <property type="protein sequence ID" value="TGZ78942.1"/>
    <property type="molecule type" value="Genomic_DNA"/>
</dbReference>
<dbReference type="Proteomes" id="UP000298138">
    <property type="component" value="Unassembled WGS sequence"/>
</dbReference>
<feature type="chain" id="PRO_5020323570" description="REJ domain-containing protein" evidence="1">
    <location>
        <begin position="20"/>
        <end position="97"/>
    </location>
</feature>
<feature type="signal peptide" evidence="1">
    <location>
        <begin position="1"/>
        <end position="19"/>
    </location>
</feature>
<keyword evidence="3" id="KW-1185">Reference proteome</keyword>
<name>A0A4S2MP63_9PEZI</name>
<proteinExistence type="predicted"/>
<dbReference type="InParanoid" id="A0A4S2MP63"/>
<evidence type="ECO:0008006" key="4">
    <source>
        <dbReference type="Google" id="ProtNLM"/>
    </source>
</evidence>
<protein>
    <recommendedName>
        <fullName evidence="4">REJ domain-containing protein</fullName>
    </recommendedName>
</protein>
<evidence type="ECO:0000313" key="3">
    <source>
        <dbReference type="Proteomes" id="UP000298138"/>
    </source>
</evidence>
<sequence length="97" mass="10601">MIHLRLVLWLHRFALRPQSTTILLPRALTTSISLQSTTSPPTHIHPPQTSVTAATDLISHPSHAAPTRFALHTSATSLHLSQLSTDHITSALVSHSY</sequence>
<reference evidence="2 3" key="1">
    <citation type="submission" date="2019-04" db="EMBL/GenBank/DDBJ databases">
        <title>Comparative genomics and transcriptomics to analyze fruiting body development in filamentous ascomycetes.</title>
        <authorList>
            <consortium name="DOE Joint Genome Institute"/>
            <person name="Lutkenhaus R."/>
            <person name="Traeger S."/>
            <person name="Breuer J."/>
            <person name="Kuo A."/>
            <person name="Lipzen A."/>
            <person name="Pangilinan J."/>
            <person name="Dilworth D."/>
            <person name="Sandor L."/>
            <person name="Poggeler S."/>
            <person name="Barry K."/>
            <person name="Grigoriev I.V."/>
            <person name="Nowrousian M."/>
        </authorList>
    </citation>
    <scope>NUCLEOTIDE SEQUENCE [LARGE SCALE GENOMIC DNA]</scope>
    <source>
        <strain evidence="2 3">CBS 389.68</strain>
    </source>
</reference>
<organism evidence="2 3">
    <name type="scientific">Ascodesmis nigricans</name>
    <dbReference type="NCBI Taxonomy" id="341454"/>
    <lineage>
        <taxon>Eukaryota</taxon>
        <taxon>Fungi</taxon>
        <taxon>Dikarya</taxon>
        <taxon>Ascomycota</taxon>
        <taxon>Pezizomycotina</taxon>
        <taxon>Pezizomycetes</taxon>
        <taxon>Pezizales</taxon>
        <taxon>Ascodesmidaceae</taxon>
        <taxon>Ascodesmis</taxon>
    </lineage>
</organism>
<keyword evidence="1" id="KW-0732">Signal</keyword>
<dbReference type="AlphaFoldDB" id="A0A4S2MP63"/>
<evidence type="ECO:0000256" key="1">
    <source>
        <dbReference type="SAM" id="SignalP"/>
    </source>
</evidence>
<evidence type="ECO:0000313" key="2">
    <source>
        <dbReference type="EMBL" id="TGZ78942.1"/>
    </source>
</evidence>
<accession>A0A4S2MP63</accession>